<accession>A0A7C8BMX1</accession>
<name>A0A7C8BMX1_9MICO</name>
<evidence type="ECO:0000256" key="2">
    <source>
        <dbReference type="ARBA" id="ARBA00022741"/>
    </source>
</evidence>
<comment type="caution">
    <text evidence="8">The sequence shown here is derived from an EMBL/GenBank/DDBJ whole genome shotgun (WGS) entry which is preliminary data.</text>
</comment>
<dbReference type="PROSITE" id="PS00870">
    <property type="entry name" value="CLPAB_1"/>
    <property type="match status" value="1"/>
</dbReference>
<dbReference type="Pfam" id="PF07724">
    <property type="entry name" value="AAA_2"/>
    <property type="match status" value="1"/>
</dbReference>
<dbReference type="GO" id="GO:0008233">
    <property type="term" value="F:peptidase activity"/>
    <property type="evidence" value="ECO:0007669"/>
    <property type="project" value="UniProtKB-KW"/>
</dbReference>
<dbReference type="CDD" id="cd00009">
    <property type="entry name" value="AAA"/>
    <property type="match status" value="1"/>
</dbReference>
<dbReference type="RefSeq" id="WP_158036691.1">
    <property type="nucleotide sequence ID" value="NZ_BAAAZV010000002.1"/>
</dbReference>
<evidence type="ECO:0000256" key="3">
    <source>
        <dbReference type="ARBA" id="ARBA00022840"/>
    </source>
</evidence>
<dbReference type="Gene3D" id="1.10.1780.10">
    <property type="entry name" value="Clp, N-terminal domain"/>
    <property type="match status" value="1"/>
</dbReference>
<dbReference type="Gene3D" id="1.10.8.60">
    <property type="match status" value="2"/>
</dbReference>
<feature type="domain" description="UVR" evidence="6">
    <location>
        <begin position="424"/>
        <end position="459"/>
    </location>
</feature>
<dbReference type="FunFam" id="3.40.50.300:FF:000025">
    <property type="entry name" value="ATP-dependent Clp protease subunit"/>
    <property type="match status" value="1"/>
</dbReference>
<dbReference type="GO" id="GO:0016887">
    <property type="term" value="F:ATP hydrolysis activity"/>
    <property type="evidence" value="ECO:0007669"/>
    <property type="project" value="InterPro"/>
</dbReference>
<dbReference type="PANTHER" id="PTHR11638:SF18">
    <property type="entry name" value="HEAT SHOCK PROTEIN 104"/>
    <property type="match status" value="1"/>
</dbReference>
<dbReference type="InterPro" id="IPR001270">
    <property type="entry name" value="ClpA/B"/>
</dbReference>
<dbReference type="Pfam" id="PF02861">
    <property type="entry name" value="Clp_N"/>
    <property type="match status" value="1"/>
</dbReference>
<dbReference type="InterPro" id="IPR027417">
    <property type="entry name" value="P-loop_NTPase"/>
</dbReference>
<dbReference type="PRINTS" id="PR00300">
    <property type="entry name" value="CLPPROTEASEA"/>
</dbReference>
<organism evidence="8 9">
    <name type="scientific">Pseudoclavibacter caeni</name>
    <dbReference type="NCBI Taxonomy" id="908846"/>
    <lineage>
        <taxon>Bacteria</taxon>
        <taxon>Bacillati</taxon>
        <taxon>Actinomycetota</taxon>
        <taxon>Actinomycetes</taxon>
        <taxon>Micrococcales</taxon>
        <taxon>Microbacteriaceae</taxon>
        <taxon>Pseudoclavibacter</taxon>
    </lineage>
</organism>
<keyword evidence="2" id="KW-0547">Nucleotide-binding</keyword>
<dbReference type="GO" id="GO:0005737">
    <property type="term" value="C:cytoplasm"/>
    <property type="evidence" value="ECO:0007669"/>
    <property type="project" value="TreeGrafter"/>
</dbReference>
<dbReference type="GO" id="GO:0006508">
    <property type="term" value="P:proteolysis"/>
    <property type="evidence" value="ECO:0007669"/>
    <property type="project" value="UniProtKB-KW"/>
</dbReference>
<dbReference type="SMART" id="SM01086">
    <property type="entry name" value="ClpB_D2-small"/>
    <property type="match status" value="1"/>
</dbReference>
<dbReference type="GO" id="GO:0034605">
    <property type="term" value="P:cellular response to heat"/>
    <property type="evidence" value="ECO:0007669"/>
    <property type="project" value="TreeGrafter"/>
</dbReference>
<evidence type="ECO:0000313" key="8">
    <source>
        <dbReference type="EMBL" id="KAB1631520.1"/>
    </source>
</evidence>
<dbReference type="InterPro" id="IPR004176">
    <property type="entry name" value="Clp_R_N"/>
</dbReference>
<evidence type="ECO:0000256" key="4">
    <source>
        <dbReference type="ARBA" id="ARBA00023186"/>
    </source>
</evidence>
<dbReference type="Gene3D" id="3.40.50.300">
    <property type="entry name" value="P-loop containing nucleotide triphosphate hydrolases"/>
    <property type="match status" value="2"/>
</dbReference>
<dbReference type="InterPro" id="IPR050130">
    <property type="entry name" value="ClpA_ClpB"/>
</dbReference>
<evidence type="ECO:0000256" key="1">
    <source>
        <dbReference type="ARBA" id="ARBA00022737"/>
    </source>
</evidence>
<evidence type="ECO:0000313" key="9">
    <source>
        <dbReference type="Proteomes" id="UP000481339"/>
    </source>
</evidence>
<dbReference type="Gene3D" id="4.10.860.10">
    <property type="entry name" value="UVR domain"/>
    <property type="match status" value="1"/>
</dbReference>
<feature type="domain" description="Clp R" evidence="7">
    <location>
        <begin position="2"/>
        <end position="145"/>
    </location>
</feature>
<dbReference type="PROSITE" id="PS50151">
    <property type="entry name" value="UVR"/>
    <property type="match status" value="1"/>
</dbReference>
<proteinExistence type="predicted"/>
<dbReference type="Pfam" id="PF10431">
    <property type="entry name" value="ClpB_D2-small"/>
    <property type="match status" value="1"/>
</dbReference>
<dbReference type="InterPro" id="IPR041546">
    <property type="entry name" value="ClpA/ClpB_AAA_lid"/>
</dbReference>
<dbReference type="FunFam" id="1.10.1780.10:FF:000001">
    <property type="entry name" value="ATP-dependent Clp protease ATP-binding subunit"/>
    <property type="match status" value="1"/>
</dbReference>
<dbReference type="SUPFAM" id="SSF81923">
    <property type="entry name" value="Double Clp-N motif"/>
    <property type="match status" value="1"/>
</dbReference>
<dbReference type="Proteomes" id="UP000481339">
    <property type="component" value="Unassembled WGS sequence"/>
</dbReference>
<dbReference type="InterPro" id="IPR036628">
    <property type="entry name" value="Clp_N_dom_sf"/>
</dbReference>
<dbReference type="GO" id="GO:0005524">
    <property type="term" value="F:ATP binding"/>
    <property type="evidence" value="ECO:0007669"/>
    <property type="project" value="UniProtKB-KW"/>
</dbReference>
<dbReference type="Pfam" id="PF00004">
    <property type="entry name" value="AAA"/>
    <property type="match status" value="1"/>
</dbReference>
<dbReference type="PANTHER" id="PTHR11638">
    <property type="entry name" value="ATP-DEPENDENT CLP PROTEASE"/>
    <property type="match status" value="1"/>
</dbReference>
<protein>
    <submittedName>
        <fullName evidence="8">ATP-dependent Clp protease ATP-binding subunit</fullName>
    </submittedName>
</protein>
<evidence type="ECO:0000259" key="7">
    <source>
        <dbReference type="PROSITE" id="PS51903"/>
    </source>
</evidence>
<dbReference type="EMBL" id="WBKA01000006">
    <property type="protein sequence ID" value="KAB1631520.1"/>
    <property type="molecule type" value="Genomic_DNA"/>
</dbReference>
<keyword evidence="3 8" id="KW-0067">ATP-binding</keyword>
<dbReference type="Pfam" id="PF17871">
    <property type="entry name" value="AAA_lid_9"/>
    <property type="match status" value="1"/>
</dbReference>
<dbReference type="InterPro" id="IPR018368">
    <property type="entry name" value="ClpA/B_CS1"/>
</dbReference>
<reference evidence="8 9" key="1">
    <citation type="submission" date="2019-09" db="EMBL/GenBank/DDBJ databases">
        <title>Phylogeny of genus Pseudoclavibacter and closely related genus.</title>
        <authorList>
            <person name="Li Y."/>
        </authorList>
    </citation>
    <scope>NUCLEOTIDE SEQUENCE [LARGE SCALE GENOMIC DNA]</scope>
    <source>
        <strain evidence="8 9">JCM 16921</strain>
    </source>
</reference>
<keyword evidence="4" id="KW-0143">Chaperone</keyword>
<keyword evidence="8" id="KW-0645">Protease</keyword>
<dbReference type="PROSITE" id="PS51903">
    <property type="entry name" value="CLP_R"/>
    <property type="match status" value="1"/>
</dbReference>
<dbReference type="InterPro" id="IPR001943">
    <property type="entry name" value="UVR_dom"/>
</dbReference>
<keyword evidence="9" id="KW-1185">Reference proteome</keyword>
<dbReference type="InterPro" id="IPR003959">
    <property type="entry name" value="ATPase_AAA_core"/>
</dbReference>
<dbReference type="AlphaFoldDB" id="A0A7C8BMX1"/>
<evidence type="ECO:0000259" key="6">
    <source>
        <dbReference type="PROSITE" id="PS50151"/>
    </source>
</evidence>
<dbReference type="OrthoDB" id="9803641at2"/>
<dbReference type="SUPFAM" id="SSF52540">
    <property type="entry name" value="P-loop containing nucleoside triphosphate hydrolases"/>
    <property type="match status" value="2"/>
</dbReference>
<dbReference type="SMART" id="SM00382">
    <property type="entry name" value="AAA"/>
    <property type="match status" value="2"/>
</dbReference>
<dbReference type="FunFam" id="3.40.50.300:FF:000010">
    <property type="entry name" value="Chaperone clpB 1, putative"/>
    <property type="match status" value="1"/>
</dbReference>
<dbReference type="CDD" id="cd19499">
    <property type="entry name" value="RecA-like_ClpB_Hsp104-like"/>
    <property type="match status" value="1"/>
</dbReference>
<keyword evidence="8" id="KW-0378">Hydrolase</keyword>
<evidence type="ECO:0000256" key="5">
    <source>
        <dbReference type="PROSITE-ProRule" id="PRU01251"/>
    </source>
</evidence>
<keyword evidence="1 5" id="KW-0677">Repeat</keyword>
<sequence length="832" mass="92257">MFERFTDRARRVVVLAQEEAKMLNHNYIGSEHLLLGLLHEGEGVAAKSLEQVGVTLEEAREQVEDIIGVGQQPPTGHIPFTPRGKKVLELSFREALQLGHNYVGTEHILLGLIREGEGVAVQVLVKLGVDLGQLRQIVVQQLAGYQNGKEAELAGVGAEGGGRTKGSQVLDQFGENLTQKARDGRLDPVIGREREIERVMQVLSRRTKNNPVLIGEPGVGKTSVVEGLAEAIVADQVPETLKDKQLYTLDLSALIAGSRYRGDFEERLRKVLKEIKNRGDIIIFIDEIHTLVGAGAAEGAIDAASILKPMLARGELQTIGATTTDEFRKHFEKDAALARRFQAVEVREPSIQHSIQILKGLRERYEKHHKVKITDGAIVAAVNLSARYIQDRHLPDKAIDLIDEAGARLRLSVLSAPPELREFDDRITTVRAAKEQAIEDQDFERAASLRDEEKKLLGERLRAEKEWRKGDKEVHAEVDEGLIAEVLAQATGIPVFKLTEEESSRLLFMEEELGQRVIGQKEAIKALSRSIRRTRAGLKDPKRPSGSFIFAGPTGVGKTELAKALAQFLFDDEDALISLDMSEFGEKHTVSRLFGAPPGFVGFEEGGQLTEKVRRHPFSVVLFDEIEKAHPDIFNSLLQILEEGRLTDGQGRLVDFKNTVIIMTTNLGSKQISGGPIGFQVEDNAEVGYGMMKGKVNEELKKHFKPEFLNRVDDIIVFPQLKKEELLQIVDLFIGRLNDRLGDRDLSIELSVPAKEKLIEIGYDPTLGARPLRRAISVEIEDQLSERILRGEVTAGQRISVDVDDDGHFTFTVIDGEGPQPEQGKVEATQVL</sequence>
<dbReference type="InterPro" id="IPR019489">
    <property type="entry name" value="Clp_ATPase_C"/>
</dbReference>
<gene>
    <name evidence="8" type="ORF">F8O02_07830</name>
</gene>
<dbReference type="InterPro" id="IPR003593">
    <property type="entry name" value="AAA+_ATPase"/>
</dbReference>